<feature type="signal peptide" evidence="1">
    <location>
        <begin position="1"/>
        <end position="17"/>
    </location>
</feature>
<keyword evidence="3" id="KW-1185">Reference proteome</keyword>
<accession>A0A9D4I2E8</accession>
<comment type="caution">
    <text evidence="2">The sequence shown here is derived from an EMBL/GenBank/DDBJ whole genome shotgun (WGS) entry which is preliminary data.</text>
</comment>
<feature type="chain" id="PRO_5038469609" evidence="1">
    <location>
        <begin position="18"/>
        <end position="57"/>
    </location>
</feature>
<protein>
    <submittedName>
        <fullName evidence="2">Uncharacterized protein</fullName>
    </submittedName>
</protein>
<dbReference type="EMBL" id="JAIWYP010000011">
    <property type="protein sequence ID" value="KAH3741262.1"/>
    <property type="molecule type" value="Genomic_DNA"/>
</dbReference>
<reference evidence="2" key="2">
    <citation type="submission" date="2020-11" db="EMBL/GenBank/DDBJ databases">
        <authorList>
            <person name="McCartney M.A."/>
            <person name="Auch B."/>
            <person name="Kono T."/>
            <person name="Mallez S."/>
            <person name="Becker A."/>
            <person name="Gohl D.M."/>
            <person name="Silverstein K.A.T."/>
            <person name="Koren S."/>
            <person name="Bechman K.B."/>
            <person name="Herman A."/>
            <person name="Abrahante J.E."/>
            <person name="Garbe J."/>
        </authorList>
    </citation>
    <scope>NUCLEOTIDE SEQUENCE</scope>
    <source>
        <strain evidence="2">Duluth1</strain>
        <tissue evidence="2">Whole animal</tissue>
    </source>
</reference>
<gene>
    <name evidence="2" type="ORF">DPMN_047984</name>
</gene>
<keyword evidence="1" id="KW-0732">Signal</keyword>
<proteinExistence type="predicted"/>
<name>A0A9D4I2E8_DREPO</name>
<organism evidence="2 3">
    <name type="scientific">Dreissena polymorpha</name>
    <name type="common">Zebra mussel</name>
    <name type="synonym">Mytilus polymorpha</name>
    <dbReference type="NCBI Taxonomy" id="45954"/>
    <lineage>
        <taxon>Eukaryota</taxon>
        <taxon>Metazoa</taxon>
        <taxon>Spiralia</taxon>
        <taxon>Lophotrochozoa</taxon>
        <taxon>Mollusca</taxon>
        <taxon>Bivalvia</taxon>
        <taxon>Autobranchia</taxon>
        <taxon>Heteroconchia</taxon>
        <taxon>Euheterodonta</taxon>
        <taxon>Imparidentia</taxon>
        <taxon>Neoheterodontei</taxon>
        <taxon>Myida</taxon>
        <taxon>Dreissenoidea</taxon>
        <taxon>Dreissenidae</taxon>
        <taxon>Dreissena</taxon>
    </lineage>
</organism>
<reference evidence="2" key="1">
    <citation type="journal article" date="2019" name="bioRxiv">
        <title>The Genome of the Zebra Mussel, Dreissena polymorpha: A Resource for Invasive Species Research.</title>
        <authorList>
            <person name="McCartney M.A."/>
            <person name="Auch B."/>
            <person name="Kono T."/>
            <person name="Mallez S."/>
            <person name="Zhang Y."/>
            <person name="Obille A."/>
            <person name="Becker A."/>
            <person name="Abrahante J.E."/>
            <person name="Garbe J."/>
            <person name="Badalamenti J.P."/>
            <person name="Herman A."/>
            <person name="Mangelson H."/>
            <person name="Liachko I."/>
            <person name="Sullivan S."/>
            <person name="Sone E.D."/>
            <person name="Koren S."/>
            <person name="Silverstein K.A.T."/>
            <person name="Beckman K.B."/>
            <person name="Gohl D.M."/>
        </authorList>
    </citation>
    <scope>NUCLEOTIDE SEQUENCE</scope>
    <source>
        <strain evidence="2">Duluth1</strain>
        <tissue evidence="2">Whole animal</tissue>
    </source>
</reference>
<sequence>MAPLFLNFITFVCKLYCRLLLYHTHSLQKSVNYFLDPPVLPPEELEAPPEKIVSTET</sequence>
<evidence type="ECO:0000313" key="3">
    <source>
        <dbReference type="Proteomes" id="UP000828390"/>
    </source>
</evidence>
<evidence type="ECO:0000313" key="2">
    <source>
        <dbReference type="EMBL" id="KAH3741262.1"/>
    </source>
</evidence>
<evidence type="ECO:0000256" key="1">
    <source>
        <dbReference type="SAM" id="SignalP"/>
    </source>
</evidence>
<dbReference type="AlphaFoldDB" id="A0A9D4I2E8"/>
<dbReference type="Proteomes" id="UP000828390">
    <property type="component" value="Unassembled WGS sequence"/>
</dbReference>